<dbReference type="RefSeq" id="WP_191073971.1">
    <property type="nucleotide sequence ID" value="NZ_JACTAG010000001.1"/>
</dbReference>
<reference evidence="1" key="1">
    <citation type="submission" date="2020-08" db="EMBL/GenBank/DDBJ databases">
        <title>Sulfitobacter aestuariivivens sp. nov., isolated from a tidal flat.</title>
        <authorList>
            <person name="Park S."/>
            <person name="Yoon J.-H."/>
        </authorList>
    </citation>
    <scope>NUCLEOTIDE SEQUENCE</scope>
    <source>
        <strain evidence="1">TSTF-M16</strain>
    </source>
</reference>
<keyword evidence="2" id="KW-1185">Reference proteome</keyword>
<accession>A0A927HE49</accession>
<sequence length="47" mass="5406">MTNRIALALGFLVIAALVVDVSLYGTQHLIFLSKKMLELIEWIAFWR</sequence>
<organism evidence="1 2">
    <name type="scientific">Sulfitobacter aestuariivivens</name>
    <dbReference type="NCBI Taxonomy" id="2766981"/>
    <lineage>
        <taxon>Bacteria</taxon>
        <taxon>Pseudomonadati</taxon>
        <taxon>Pseudomonadota</taxon>
        <taxon>Alphaproteobacteria</taxon>
        <taxon>Rhodobacterales</taxon>
        <taxon>Roseobacteraceae</taxon>
        <taxon>Sulfitobacter</taxon>
    </lineage>
</organism>
<evidence type="ECO:0008006" key="3">
    <source>
        <dbReference type="Google" id="ProtNLM"/>
    </source>
</evidence>
<protein>
    <recommendedName>
        <fullName evidence="3">Glyceraldehyde-3-phosphate dehydrogenase</fullName>
    </recommendedName>
</protein>
<evidence type="ECO:0000313" key="2">
    <source>
        <dbReference type="Proteomes" id="UP000635142"/>
    </source>
</evidence>
<comment type="caution">
    <text evidence="1">The sequence shown here is derived from an EMBL/GenBank/DDBJ whole genome shotgun (WGS) entry which is preliminary data.</text>
</comment>
<name>A0A927HE49_9RHOB</name>
<evidence type="ECO:0000313" key="1">
    <source>
        <dbReference type="EMBL" id="MBD3662979.1"/>
    </source>
</evidence>
<dbReference type="Proteomes" id="UP000635142">
    <property type="component" value="Unassembled WGS sequence"/>
</dbReference>
<proteinExistence type="predicted"/>
<dbReference type="AlphaFoldDB" id="A0A927HE49"/>
<dbReference type="EMBL" id="JACTAG010000001">
    <property type="protein sequence ID" value="MBD3662979.1"/>
    <property type="molecule type" value="Genomic_DNA"/>
</dbReference>
<gene>
    <name evidence="1" type="ORF">H9Q16_03500</name>
</gene>